<comment type="subcellular location">
    <subcellularLocation>
        <location evidence="1">Cell inner membrane</location>
        <topology evidence="1">Peripheral membrane protein</topology>
    </subcellularLocation>
</comment>
<dbReference type="Proteomes" id="UP001230207">
    <property type="component" value="Unassembled WGS sequence"/>
</dbReference>
<dbReference type="Pfam" id="PF08352">
    <property type="entry name" value="oligo_HPY"/>
    <property type="match status" value="1"/>
</dbReference>
<evidence type="ECO:0000313" key="9">
    <source>
        <dbReference type="EMBL" id="MDQ0322032.1"/>
    </source>
</evidence>
<sequence length="317" mass="33828">MSLVEVQGLSISFGSLRQPIHAVRHLDLSIERGTIHGLIGESGCGKTISGMALLGLLPQSAHVAAEAFSFDGLNLLDVAKSLRGRRIAMISQDPAAALNPVLRIGRQMDDVLRSHTGLPRFQRRAQAEELLAATGLPDPRRVLNSYPHQLSGGMQQRVVIAQALATGADFIIADEPTTALDVTVGAQVLALLQRLVRERALTVLMITHDMDVIAECCDSATVLYAGYTVETGPTDDLLAKPRHPYSQALLAALPDAVAKGGKLASIEGHFPPPFTAIGGCAFAPRCSKALAICHEAKPPRHGCIDHSWTCHLEPHHG</sequence>
<keyword evidence="6 9" id="KW-0067">ATP-binding</keyword>
<proteinExistence type="inferred from homology"/>
<keyword evidence="3" id="KW-0813">Transport</keyword>
<dbReference type="Pfam" id="PF00005">
    <property type="entry name" value="ABC_tran"/>
    <property type="match status" value="1"/>
</dbReference>
<evidence type="ECO:0000256" key="2">
    <source>
        <dbReference type="ARBA" id="ARBA00005417"/>
    </source>
</evidence>
<dbReference type="PANTHER" id="PTHR43297:SF2">
    <property type="entry name" value="DIPEPTIDE TRANSPORT ATP-BINDING PROTEIN DPPD"/>
    <property type="match status" value="1"/>
</dbReference>
<keyword evidence="10" id="KW-1185">Reference proteome</keyword>
<dbReference type="RefSeq" id="WP_307233616.1">
    <property type="nucleotide sequence ID" value="NZ_JAUSVF010000002.1"/>
</dbReference>
<dbReference type="PANTHER" id="PTHR43297">
    <property type="entry name" value="OLIGOPEPTIDE TRANSPORT ATP-BINDING PROTEIN APPD"/>
    <property type="match status" value="1"/>
</dbReference>
<dbReference type="InterPro" id="IPR050388">
    <property type="entry name" value="ABC_Ni/Peptide_Import"/>
</dbReference>
<accession>A0ABU0BUU9</accession>
<dbReference type="PROSITE" id="PS50893">
    <property type="entry name" value="ABC_TRANSPORTER_2"/>
    <property type="match status" value="1"/>
</dbReference>
<reference evidence="9 10" key="1">
    <citation type="submission" date="2023-07" db="EMBL/GenBank/DDBJ databases">
        <title>Genomic Encyclopedia of Type Strains, Phase IV (KMG-IV): sequencing the most valuable type-strain genomes for metagenomic binning, comparative biology and taxonomic classification.</title>
        <authorList>
            <person name="Goeker M."/>
        </authorList>
    </citation>
    <scope>NUCLEOTIDE SEQUENCE [LARGE SCALE GENOMIC DNA]</scope>
    <source>
        <strain evidence="9 10">DSM 1112</strain>
    </source>
</reference>
<dbReference type="InterPro" id="IPR003593">
    <property type="entry name" value="AAA+_ATPase"/>
</dbReference>
<evidence type="ECO:0000313" key="10">
    <source>
        <dbReference type="Proteomes" id="UP001230207"/>
    </source>
</evidence>
<dbReference type="EMBL" id="JAUSVF010000002">
    <property type="protein sequence ID" value="MDQ0322032.1"/>
    <property type="molecule type" value="Genomic_DNA"/>
</dbReference>
<feature type="domain" description="ABC transporter" evidence="8">
    <location>
        <begin position="6"/>
        <end position="250"/>
    </location>
</feature>
<dbReference type="SUPFAM" id="SSF52540">
    <property type="entry name" value="P-loop containing nucleoside triphosphate hydrolases"/>
    <property type="match status" value="1"/>
</dbReference>
<protein>
    <submittedName>
        <fullName evidence="9">Oligopeptide/dipeptide ABC transporter ATP-binding protein</fullName>
    </submittedName>
</protein>
<evidence type="ECO:0000259" key="8">
    <source>
        <dbReference type="PROSITE" id="PS50893"/>
    </source>
</evidence>
<comment type="similarity">
    <text evidence="2">Belongs to the ABC transporter superfamily.</text>
</comment>
<dbReference type="PROSITE" id="PS00211">
    <property type="entry name" value="ABC_TRANSPORTER_1"/>
    <property type="match status" value="1"/>
</dbReference>
<name>A0ABU0BUU9_9HYPH</name>
<dbReference type="InterPro" id="IPR013563">
    <property type="entry name" value="Oligopep_ABC_C"/>
</dbReference>
<dbReference type="InterPro" id="IPR017871">
    <property type="entry name" value="ABC_transporter-like_CS"/>
</dbReference>
<dbReference type="GO" id="GO:0005524">
    <property type="term" value="F:ATP binding"/>
    <property type="evidence" value="ECO:0007669"/>
    <property type="project" value="UniProtKB-KW"/>
</dbReference>
<evidence type="ECO:0000256" key="4">
    <source>
        <dbReference type="ARBA" id="ARBA00022475"/>
    </source>
</evidence>
<dbReference type="CDD" id="cd03257">
    <property type="entry name" value="ABC_NikE_OppD_transporters"/>
    <property type="match status" value="1"/>
</dbReference>
<evidence type="ECO:0000256" key="3">
    <source>
        <dbReference type="ARBA" id="ARBA00022448"/>
    </source>
</evidence>
<dbReference type="NCBIfam" id="TIGR01727">
    <property type="entry name" value="oligo_HPY"/>
    <property type="match status" value="1"/>
</dbReference>
<gene>
    <name evidence="9" type="ORF">QO002_004238</name>
</gene>
<evidence type="ECO:0000256" key="6">
    <source>
        <dbReference type="ARBA" id="ARBA00022840"/>
    </source>
</evidence>
<keyword evidence="4" id="KW-1003">Cell membrane</keyword>
<keyword evidence="7" id="KW-0472">Membrane</keyword>
<organism evidence="9 10">
    <name type="scientific">Pararhizobium capsulatum DSM 1112</name>
    <dbReference type="NCBI Taxonomy" id="1121113"/>
    <lineage>
        <taxon>Bacteria</taxon>
        <taxon>Pseudomonadati</taxon>
        <taxon>Pseudomonadota</taxon>
        <taxon>Alphaproteobacteria</taxon>
        <taxon>Hyphomicrobiales</taxon>
        <taxon>Rhizobiaceae</taxon>
        <taxon>Rhizobium/Agrobacterium group</taxon>
        <taxon>Pararhizobium</taxon>
    </lineage>
</organism>
<dbReference type="SMART" id="SM00382">
    <property type="entry name" value="AAA"/>
    <property type="match status" value="1"/>
</dbReference>
<dbReference type="InterPro" id="IPR003439">
    <property type="entry name" value="ABC_transporter-like_ATP-bd"/>
</dbReference>
<evidence type="ECO:0000256" key="7">
    <source>
        <dbReference type="ARBA" id="ARBA00023136"/>
    </source>
</evidence>
<dbReference type="InterPro" id="IPR027417">
    <property type="entry name" value="P-loop_NTPase"/>
</dbReference>
<dbReference type="Gene3D" id="3.40.50.300">
    <property type="entry name" value="P-loop containing nucleotide triphosphate hydrolases"/>
    <property type="match status" value="1"/>
</dbReference>
<comment type="caution">
    <text evidence="9">The sequence shown here is derived from an EMBL/GenBank/DDBJ whole genome shotgun (WGS) entry which is preliminary data.</text>
</comment>
<evidence type="ECO:0000256" key="5">
    <source>
        <dbReference type="ARBA" id="ARBA00022741"/>
    </source>
</evidence>
<evidence type="ECO:0000256" key="1">
    <source>
        <dbReference type="ARBA" id="ARBA00004417"/>
    </source>
</evidence>
<keyword evidence="5" id="KW-0547">Nucleotide-binding</keyword>